<proteinExistence type="predicted"/>
<feature type="transmembrane region" description="Helical" evidence="8">
    <location>
        <begin position="20"/>
        <end position="48"/>
    </location>
</feature>
<comment type="subcellular location">
    <subcellularLocation>
        <location evidence="1">Membrane</location>
        <topology evidence="1">Multi-pass membrane protein</topology>
    </subcellularLocation>
</comment>
<keyword evidence="3 8" id="KW-1133">Transmembrane helix</keyword>
<evidence type="ECO:0000256" key="5">
    <source>
        <dbReference type="ARBA" id="ARBA00023136"/>
    </source>
</evidence>
<sequence>TDDVSNGSPQIVSDALRAVILVVNYCILSTAINLFGTATNVINMVVFLRQGLADTVNVSLFGLAVSDLCCLLTLQWMNLCFNPLFRYSQIGFESFETQYITAGWPHVCFARITGLITAYITLERCLCVVIPLKVKTTLTPRRTVVIIVAIFFVLICSTIPPYTVDFFAMKFYPTRNRSLIGLEFRLNRDDVERVTFAFNNVYGYIGFVIVIGCTVVLVTKLNSKTKWRQETAHAGKSANASTRDRKVVKMVVMISALFIVCFLPITVVFFGTMVVPEFGLVGRHENLYHVVCSFGYGLETINSSVTIFIYLKMSSKYKSAFFSLFNVR</sequence>
<evidence type="ECO:0000313" key="11">
    <source>
        <dbReference type="Proteomes" id="UP001497497"/>
    </source>
</evidence>
<evidence type="ECO:0000256" key="8">
    <source>
        <dbReference type="SAM" id="Phobius"/>
    </source>
</evidence>
<dbReference type="PROSITE" id="PS50262">
    <property type="entry name" value="G_PROTEIN_RECEP_F1_2"/>
    <property type="match status" value="1"/>
</dbReference>
<dbReference type="Proteomes" id="UP001497497">
    <property type="component" value="Unassembled WGS sequence"/>
</dbReference>
<evidence type="ECO:0000256" key="1">
    <source>
        <dbReference type="ARBA" id="ARBA00004141"/>
    </source>
</evidence>
<feature type="non-terminal residue" evidence="10">
    <location>
        <position position="328"/>
    </location>
</feature>
<evidence type="ECO:0000256" key="2">
    <source>
        <dbReference type="ARBA" id="ARBA00022692"/>
    </source>
</evidence>
<organism evidence="10 11">
    <name type="scientific">Lymnaea stagnalis</name>
    <name type="common">Great pond snail</name>
    <name type="synonym">Helix stagnalis</name>
    <dbReference type="NCBI Taxonomy" id="6523"/>
    <lineage>
        <taxon>Eukaryota</taxon>
        <taxon>Metazoa</taxon>
        <taxon>Spiralia</taxon>
        <taxon>Lophotrochozoa</taxon>
        <taxon>Mollusca</taxon>
        <taxon>Gastropoda</taxon>
        <taxon>Heterobranchia</taxon>
        <taxon>Euthyneura</taxon>
        <taxon>Panpulmonata</taxon>
        <taxon>Hygrophila</taxon>
        <taxon>Lymnaeoidea</taxon>
        <taxon>Lymnaeidae</taxon>
        <taxon>Lymnaea</taxon>
    </lineage>
</organism>
<dbReference type="Gene3D" id="1.20.1070.10">
    <property type="entry name" value="Rhodopsin 7-helix transmembrane proteins"/>
    <property type="match status" value="1"/>
</dbReference>
<feature type="transmembrane region" description="Helical" evidence="8">
    <location>
        <begin position="287"/>
        <end position="311"/>
    </location>
</feature>
<keyword evidence="5 8" id="KW-0472">Membrane</keyword>
<feature type="transmembrane region" description="Helical" evidence="8">
    <location>
        <begin position="99"/>
        <end position="122"/>
    </location>
</feature>
<dbReference type="EMBL" id="CAXITT010000878">
    <property type="protein sequence ID" value="CAL1546903.1"/>
    <property type="molecule type" value="Genomic_DNA"/>
</dbReference>
<feature type="domain" description="G-protein coupled receptors family 1 profile" evidence="9">
    <location>
        <begin position="39"/>
        <end position="310"/>
    </location>
</feature>
<evidence type="ECO:0000256" key="7">
    <source>
        <dbReference type="ARBA" id="ARBA00023224"/>
    </source>
</evidence>
<feature type="transmembrane region" description="Helical" evidence="8">
    <location>
        <begin position="201"/>
        <end position="219"/>
    </location>
</feature>
<dbReference type="AlphaFoldDB" id="A0AAV2IJW3"/>
<keyword evidence="2 8" id="KW-0812">Transmembrane</keyword>
<keyword evidence="7" id="KW-0807">Transducer</keyword>
<dbReference type="Pfam" id="PF00001">
    <property type="entry name" value="7tm_1"/>
    <property type="match status" value="1"/>
</dbReference>
<dbReference type="InterPro" id="IPR017452">
    <property type="entry name" value="GPCR_Rhodpsn_7TM"/>
</dbReference>
<evidence type="ECO:0000256" key="6">
    <source>
        <dbReference type="ARBA" id="ARBA00023170"/>
    </source>
</evidence>
<comment type="caution">
    <text evidence="10">The sequence shown here is derived from an EMBL/GenBank/DDBJ whole genome shotgun (WGS) entry which is preliminary data.</text>
</comment>
<protein>
    <recommendedName>
        <fullName evidence="9">G-protein coupled receptors family 1 profile domain-containing protein</fullName>
    </recommendedName>
</protein>
<evidence type="ECO:0000313" key="10">
    <source>
        <dbReference type="EMBL" id="CAL1546903.1"/>
    </source>
</evidence>
<name>A0AAV2IJW3_LYMST</name>
<dbReference type="PANTHER" id="PTHR24243">
    <property type="entry name" value="G-PROTEIN COUPLED RECEPTOR"/>
    <property type="match status" value="1"/>
</dbReference>
<feature type="transmembrane region" description="Helical" evidence="8">
    <location>
        <begin position="60"/>
        <end position="79"/>
    </location>
</feature>
<keyword evidence="11" id="KW-1185">Reference proteome</keyword>
<evidence type="ECO:0000256" key="4">
    <source>
        <dbReference type="ARBA" id="ARBA00023040"/>
    </source>
</evidence>
<accession>A0AAV2IJW3</accession>
<dbReference type="GO" id="GO:0004930">
    <property type="term" value="F:G protein-coupled receptor activity"/>
    <property type="evidence" value="ECO:0007669"/>
    <property type="project" value="UniProtKB-KW"/>
</dbReference>
<dbReference type="PANTHER" id="PTHR24243:SF208">
    <property type="entry name" value="PYROKININ-1 RECEPTOR"/>
    <property type="match status" value="1"/>
</dbReference>
<evidence type="ECO:0000259" key="9">
    <source>
        <dbReference type="PROSITE" id="PS50262"/>
    </source>
</evidence>
<evidence type="ECO:0000256" key="3">
    <source>
        <dbReference type="ARBA" id="ARBA00022989"/>
    </source>
</evidence>
<feature type="transmembrane region" description="Helical" evidence="8">
    <location>
        <begin position="251"/>
        <end position="275"/>
    </location>
</feature>
<dbReference type="SUPFAM" id="SSF81321">
    <property type="entry name" value="Family A G protein-coupled receptor-like"/>
    <property type="match status" value="1"/>
</dbReference>
<keyword evidence="4" id="KW-0297">G-protein coupled receptor</keyword>
<dbReference type="PRINTS" id="PR00237">
    <property type="entry name" value="GPCRRHODOPSN"/>
</dbReference>
<feature type="transmembrane region" description="Helical" evidence="8">
    <location>
        <begin position="143"/>
        <end position="163"/>
    </location>
</feature>
<reference evidence="10 11" key="1">
    <citation type="submission" date="2024-04" db="EMBL/GenBank/DDBJ databases">
        <authorList>
            <consortium name="Genoscope - CEA"/>
            <person name="William W."/>
        </authorList>
    </citation>
    <scope>NUCLEOTIDE SEQUENCE [LARGE SCALE GENOMIC DNA]</scope>
</reference>
<dbReference type="GO" id="GO:0005886">
    <property type="term" value="C:plasma membrane"/>
    <property type="evidence" value="ECO:0007669"/>
    <property type="project" value="TreeGrafter"/>
</dbReference>
<keyword evidence="6" id="KW-0675">Receptor</keyword>
<gene>
    <name evidence="10" type="ORF">GSLYS_00020280001</name>
</gene>
<dbReference type="InterPro" id="IPR000276">
    <property type="entry name" value="GPCR_Rhodpsn"/>
</dbReference>
<feature type="non-terminal residue" evidence="10">
    <location>
        <position position="1"/>
    </location>
</feature>